<dbReference type="RefSeq" id="WP_204845193.1">
    <property type="nucleotide sequence ID" value="NZ_JAFBCL010000001.1"/>
</dbReference>
<dbReference type="Proteomes" id="UP000671828">
    <property type="component" value="Chromosome"/>
</dbReference>
<proteinExistence type="predicted"/>
<dbReference type="InterPro" id="IPR055060">
    <property type="entry name" value="ACOX_C_alpha1"/>
</dbReference>
<keyword evidence="5" id="KW-1185">Reference proteome</keyword>
<dbReference type="SUPFAM" id="SSF56645">
    <property type="entry name" value="Acyl-CoA dehydrogenase NM domain-like"/>
    <property type="match status" value="1"/>
</dbReference>
<dbReference type="InterPro" id="IPR009100">
    <property type="entry name" value="AcylCoA_DH/oxidase_NM_dom_sf"/>
</dbReference>
<reference evidence="3" key="2">
    <citation type="submission" date="2021-04" db="EMBL/GenBank/DDBJ databases">
        <title>Saccharothrix algeriensis WGS.</title>
        <authorList>
            <person name="Stuskova K."/>
            <person name="Hakalova E."/>
            <person name="Tebbal A.B."/>
            <person name="Eichmeier A."/>
        </authorList>
    </citation>
    <scope>NUCLEOTIDE SEQUENCE</scope>
    <source>
        <strain evidence="3">NRRL B-24137</strain>
    </source>
</reference>
<evidence type="ECO:0000313" key="4">
    <source>
        <dbReference type="Proteomes" id="UP000671828"/>
    </source>
</evidence>
<dbReference type="Gene3D" id="2.40.110.10">
    <property type="entry name" value="Butyryl-CoA Dehydrogenase, subunit A, domain 2"/>
    <property type="match status" value="1"/>
</dbReference>
<sequence>MATNAGELDPVLFGDRPTARRYRDLFLDPAFRQDWREAVPDPRRRAHERYALLLRELPVTEVATDLDQLVHLHEWAVTVDPHLGALLTVQLNLVLGTLLDHRPRGGEVEEVIREILAGRTAGAYALTELGHGSDLPHLETVAEFDRSTDGFVLRTPTAGAVKFMSSTAQPPLPGVARVGLVLARLLLDGADHGPYLFLVRLVDADGAVRPGVTVRRLPEQPGLGLETALTRFDGVRVGRGCLLSHAGTAVDEGGRLVSPLPADSRVWRAIGRVRWGRLCLAAMAASVSRAALWIAARHAAQRDVAGAGGARLALSALPEHRSGLLDAVAETYAATAAVRTATAAFGRAADEQGASITDLVALTKNYATAVAARVCHEVRDRLGAQGVFTHNRIVEYRALRDAAATAEGDSHVIALQAAHRQLDLQADDWTGPGGSAPPCDVDTPDAWLRWMAARESFLRHRALELRAGDAGDAQQHRDRTWRAALAAAEAQVPHRAARTLAGHGLDRTRDLATLLAVRECRAHGAELLPDGPFPALRRPLPAVVDRLHDRLAGHWPALIDAFGIPDGMLGTPFEAPDGFIAEYARGLHP</sequence>
<organism evidence="3 4">
    <name type="scientific">Saccharothrix algeriensis</name>
    <dbReference type="NCBI Taxonomy" id="173560"/>
    <lineage>
        <taxon>Bacteria</taxon>
        <taxon>Bacillati</taxon>
        <taxon>Actinomycetota</taxon>
        <taxon>Actinomycetes</taxon>
        <taxon>Pseudonocardiales</taxon>
        <taxon>Pseudonocardiaceae</taxon>
        <taxon>Saccharothrix</taxon>
    </lineage>
</organism>
<evidence type="ECO:0000313" key="2">
    <source>
        <dbReference type="EMBL" id="MBM7814564.1"/>
    </source>
</evidence>
<keyword evidence="2" id="KW-0560">Oxidoreductase</keyword>
<reference evidence="2 5" key="1">
    <citation type="submission" date="2021-01" db="EMBL/GenBank/DDBJ databases">
        <title>Sequencing the genomes of 1000 actinobacteria strains.</title>
        <authorList>
            <person name="Klenk H.-P."/>
        </authorList>
    </citation>
    <scope>NUCLEOTIDE SEQUENCE [LARGE SCALE GENOMIC DNA]</scope>
    <source>
        <strain evidence="2 5">DSM 44581</strain>
    </source>
</reference>
<dbReference type="SUPFAM" id="SSF47203">
    <property type="entry name" value="Acyl-CoA dehydrogenase C-terminal domain-like"/>
    <property type="match status" value="1"/>
</dbReference>
<dbReference type="InterPro" id="IPR036250">
    <property type="entry name" value="AcylCo_DH-like_C"/>
</dbReference>
<dbReference type="InterPro" id="IPR046373">
    <property type="entry name" value="Acyl-CoA_Oxase/DH_mid-dom_sf"/>
</dbReference>
<feature type="domain" description="Acyl-CoA oxidase C-alpha1" evidence="1">
    <location>
        <begin position="275"/>
        <end position="419"/>
    </location>
</feature>
<dbReference type="AlphaFoldDB" id="A0A8T8HWR7"/>
<accession>A0A8T8HWR7</accession>
<dbReference type="GO" id="GO:0003997">
    <property type="term" value="F:acyl-CoA oxidase activity"/>
    <property type="evidence" value="ECO:0007669"/>
    <property type="project" value="UniProtKB-EC"/>
</dbReference>
<evidence type="ECO:0000313" key="5">
    <source>
        <dbReference type="Proteomes" id="UP001195724"/>
    </source>
</evidence>
<evidence type="ECO:0000313" key="3">
    <source>
        <dbReference type="EMBL" id="QTR02857.1"/>
    </source>
</evidence>
<dbReference type="PANTHER" id="PTHR10909">
    <property type="entry name" value="ELECTRON TRANSPORT OXIDOREDUCTASE"/>
    <property type="match status" value="1"/>
</dbReference>
<dbReference type="Gene3D" id="1.20.140.10">
    <property type="entry name" value="Butyryl-CoA Dehydrogenase, subunit A, domain 3"/>
    <property type="match status" value="1"/>
</dbReference>
<dbReference type="EMBL" id="JAFBCL010000001">
    <property type="protein sequence ID" value="MBM7814564.1"/>
    <property type="molecule type" value="Genomic_DNA"/>
</dbReference>
<gene>
    <name evidence="3" type="ORF">J7S33_28200</name>
    <name evidence="2" type="ORF">JOE68_005429</name>
</gene>
<evidence type="ECO:0000259" key="1">
    <source>
        <dbReference type="Pfam" id="PF22924"/>
    </source>
</evidence>
<dbReference type="Pfam" id="PF22924">
    <property type="entry name" value="ACOX_C_alpha1"/>
    <property type="match status" value="1"/>
</dbReference>
<dbReference type="EC" id="1.3.3.6" evidence="2"/>
<dbReference type="GO" id="GO:0071949">
    <property type="term" value="F:FAD binding"/>
    <property type="evidence" value="ECO:0007669"/>
    <property type="project" value="InterPro"/>
</dbReference>
<dbReference type="Proteomes" id="UP001195724">
    <property type="component" value="Unassembled WGS sequence"/>
</dbReference>
<dbReference type="GO" id="GO:0033540">
    <property type="term" value="P:fatty acid beta-oxidation using acyl-CoA oxidase"/>
    <property type="evidence" value="ECO:0007669"/>
    <property type="project" value="TreeGrafter"/>
</dbReference>
<dbReference type="GO" id="GO:0005504">
    <property type="term" value="F:fatty acid binding"/>
    <property type="evidence" value="ECO:0007669"/>
    <property type="project" value="TreeGrafter"/>
</dbReference>
<dbReference type="InterPro" id="IPR012258">
    <property type="entry name" value="Acyl-CoA_oxidase"/>
</dbReference>
<dbReference type="EMBL" id="CP072788">
    <property type="protein sequence ID" value="QTR02857.1"/>
    <property type="molecule type" value="Genomic_DNA"/>
</dbReference>
<dbReference type="GO" id="GO:0055088">
    <property type="term" value="P:lipid homeostasis"/>
    <property type="evidence" value="ECO:0007669"/>
    <property type="project" value="TreeGrafter"/>
</dbReference>
<dbReference type="PANTHER" id="PTHR10909:SF382">
    <property type="entry name" value="ACYL-COENZYME A OXIDASE"/>
    <property type="match status" value="1"/>
</dbReference>
<name>A0A8T8HWR7_9PSEU</name>
<protein>
    <submittedName>
        <fullName evidence="2">Acyl-CoA oxidase</fullName>
        <ecNumber evidence="2">1.3.3.6</ecNumber>
    </submittedName>
</protein>